<sequence>MESPCVNICDIDRPSGLCRGCGRTLAEIARWSSLTGGERRQIMAELPDRLAARFGGDG</sequence>
<dbReference type="EMBL" id="WMBQ01000001">
    <property type="protein sequence ID" value="MTD92769.1"/>
    <property type="molecule type" value="Genomic_DNA"/>
</dbReference>
<dbReference type="PANTHER" id="PTHR35175">
    <property type="entry name" value="DUF1289 DOMAIN-CONTAINING PROTEIN"/>
    <property type="match status" value="1"/>
</dbReference>
<dbReference type="AlphaFoldDB" id="A0A6I3KEQ0"/>
<dbReference type="PANTHER" id="PTHR35175:SF2">
    <property type="entry name" value="DUF1289 DOMAIN-CONTAINING PROTEIN"/>
    <property type="match status" value="1"/>
</dbReference>
<comment type="caution">
    <text evidence="1">The sequence shown here is derived from an EMBL/GenBank/DDBJ whole genome shotgun (WGS) entry which is preliminary data.</text>
</comment>
<dbReference type="InterPro" id="IPR010710">
    <property type="entry name" value="DUF1289"/>
</dbReference>
<evidence type="ECO:0000313" key="2">
    <source>
        <dbReference type="Proteomes" id="UP000440694"/>
    </source>
</evidence>
<organism evidence="1 2">
    <name type="scientific">Hyphomicrobium album</name>
    <dbReference type="NCBI Taxonomy" id="2665159"/>
    <lineage>
        <taxon>Bacteria</taxon>
        <taxon>Pseudomonadati</taxon>
        <taxon>Pseudomonadota</taxon>
        <taxon>Alphaproteobacteria</taxon>
        <taxon>Hyphomicrobiales</taxon>
        <taxon>Hyphomicrobiaceae</taxon>
        <taxon>Hyphomicrobium</taxon>
    </lineage>
</organism>
<name>A0A6I3KEQ0_9HYPH</name>
<reference evidence="1 2" key="1">
    <citation type="submission" date="2019-11" db="EMBL/GenBank/DDBJ databases">
        <title>Identification of a novel strain.</title>
        <authorList>
            <person name="Xu Q."/>
            <person name="Wang G."/>
        </authorList>
    </citation>
    <scope>NUCLEOTIDE SEQUENCE [LARGE SCALE GENOMIC DNA]</scope>
    <source>
        <strain evidence="2">xq</strain>
    </source>
</reference>
<dbReference type="Proteomes" id="UP000440694">
    <property type="component" value="Unassembled WGS sequence"/>
</dbReference>
<accession>A0A6I3KEQ0</accession>
<protein>
    <submittedName>
        <fullName evidence="1">DUF1289 domain-containing protein</fullName>
    </submittedName>
</protein>
<dbReference type="Pfam" id="PF06945">
    <property type="entry name" value="DUF1289"/>
    <property type="match status" value="1"/>
</dbReference>
<keyword evidence="2" id="KW-1185">Reference proteome</keyword>
<gene>
    <name evidence="1" type="ORF">GIW81_00275</name>
</gene>
<evidence type="ECO:0000313" key="1">
    <source>
        <dbReference type="EMBL" id="MTD92769.1"/>
    </source>
</evidence>
<proteinExistence type="predicted"/>